<feature type="transmembrane region" description="Helical" evidence="6">
    <location>
        <begin position="91"/>
        <end position="112"/>
    </location>
</feature>
<protein>
    <recommendedName>
        <fullName evidence="9">ABC transporter permease</fullName>
    </recommendedName>
</protein>
<name>A0A8A0RMU2_9FIRM</name>
<feature type="transmembrane region" description="Helical" evidence="6">
    <location>
        <begin position="264"/>
        <end position="286"/>
    </location>
</feature>
<dbReference type="Pfam" id="PF02653">
    <property type="entry name" value="BPD_transp_2"/>
    <property type="match status" value="1"/>
</dbReference>
<evidence type="ECO:0000256" key="3">
    <source>
        <dbReference type="ARBA" id="ARBA00022692"/>
    </source>
</evidence>
<evidence type="ECO:0000313" key="7">
    <source>
        <dbReference type="EMBL" id="QSQ09202.1"/>
    </source>
</evidence>
<feature type="transmembrane region" description="Helical" evidence="6">
    <location>
        <begin position="226"/>
        <end position="252"/>
    </location>
</feature>
<dbReference type="AlphaFoldDB" id="A0A8A0RMU2"/>
<proteinExistence type="predicted"/>
<dbReference type="CDD" id="cd06580">
    <property type="entry name" value="TM_PBP1_transp_TpRbsC_like"/>
    <property type="match status" value="1"/>
</dbReference>
<sequence>MIITEMLASAIRMGIPILLASLGAIYSERSGVVNIGLEGMMMTGAFWGALGAYFYGPFMGVILALIAGLLMALIHSIATVTFRVDHIVSGVALNILAYGSCRFLSIAIFKMATTSPHVERFRPVDIPVLKDITLLKPLVSGISPLIILAFLLVPLTCFILENTVFGLRLRSVGENPWAADSLGIKVLYMKYCGVLLSGLLAGLAGAYLAIEHTGMYVEGMTQGKGYIALAAMIVGNWSPIGALAAALIFGLAESLSFRVVEGGAIPYQFIKMIPYILTIVVLSGFVSKSTPPASVGIPYDRDSG</sequence>
<evidence type="ECO:0000256" key="5">
    <source>
        <dbReference type="ARBA" id="ARBA00023136"/>
    </source>
</evidence>
<keyword evidence="8" id="KW-1185">Reference proteome</keyword>
<keyword evidence="2" id="KW-1003">Cell membrane</keyword>
<comment type="subcellular location">
    <subcellularLocation>
        <location evidence="1">Cell membrane</location>
        <topology evidence="1">Multi-pass membrane protein</topology>
    </subcellularLocation>
</comment>
<keyword evidence="3 6" id="KW-0812">Transmembrane</keyword>
<dbReference type="InterPro" id="IPR001851">
    <property type="entry name" value="ABC_transp_permease"/>
</dbReference>
<organism evidence="7 8">
    <name type="scientific">Koleobacter methoxysyntrophicus</name>
    <dbReference type="NCBI Taxonomy" id="2751313"/>
    <lineage>
        <taxon>Bacteria</taxon>
        <taxon>Bacillati</taxon>
        <taxon>Bacillota</taxon>
        <taxon>Clostridia</taxon>
        <taxon>Koleobacterales</taxon>
        <taxon>Koleobacteraceae</taxon>
        <taxon>Koleobacter</taxon>
    </lineage>
</organism>
<feature type="transmembrane region" description="Helical" evidence="6">
    <location>
        <begin position="138"/>
        <end position="160"/>
    </location>
</feature>
<evidence type="ECO:0000256" key="6">
    <source>
        <dbReference type="SAM" id="Phobius"/>
    </source>
</evidence>
<dbReference type="PANTHER" id="PTHR43370">
    <property type="entry name" value="SUGAR ABC TRANSPORTER INTEGRAL MEMBRANE PROTEIN-RELATED"/>
    <property type="match status" value="1"/>
</dbReference>
<dbReference type="RefSeq" id="WP_206706560.1">
    <property type="nucleotide sequence ID" value="NZ_CP059066.1"/>
</dbReference>
<keyword evidence="5 6" id="KW-0472">Membrane</keyword>
<evidence type="ECO:0008006" key="9">
    <source>
        <dbReference type="Google" id="ProtNLM"/>
    </source>
</evidence>
<dbReference type="KEGG" id="kme:H0A61_01561"/>
<evidence type="ECO:0000313" key="8">
    <source>
        <dbReference type="Proteomes" id="UP000662904"/>
    </source>
</evidence>
<keyword evidence="4 6" id="KW-1133">Transmembrane helix</keyword>
<dbReference type="GO" id="GO:0005886">
    <property type="term" value="C:plasma membrane"/>
    <property type="evidence" value="ECO:0007669"/>
    <property type="project" value="UniProtKB-SubCell"/>
</dbReference>
<feature type="transmembrane region" description="Helical" evidence="6">
    <location>
        <begin position="32"/>
        <end position="55"/>
    </location>
</feature>
<evidence type="ECO:0000256" key="1">
    <source>
        <dbReference type="ARBA" id="ARBA00004651"/>
    </source>
</evidence>
<evidence type="ECO:0000256" key="4">
    <source>
        <dbReference type="ARBA" id="ARBA00022989"/>
    </source>
</evidence>
<accession>A0A8A0RMU2</accession>
<reference evidence="7" key="1">
    <citation type="submission" date="2020-07" db="EMBL/GenBank/DDBJ databases">
        <title>Koleobacter methoxysyntrophicus gen. nov., sp. nov., a novel anaerobic bacterium isolated from deep subsurface oil field and proposal of Koleobacterales ord. nov. in the phylum Firmicutes.</title>
        <authorList>
            <person name="Sakamoto S."/>
            <person name="Tamaki H."/>
        </authorList>
    </citation>
    <scope>NUCLEOTIDE SEQUENCE</scope>
    <source>
        <strain evidence="7">NRmbB1</strain>
    </source>
</reference>
<feature type="transmembrane region" description="Helical" evidence="6">
    <location>
        <begin position="6"/>
        <end position="25"/>
    </location>
</feature>
<dbReference type="GO" id="GO:0022857">
    <property type="term" value="F:transmembrane transporter activity"/>
    <property type="evidence" value="ECO:0007669"/>
    <property type="project" value="InterPro"/>
</dbReference>
<evidence type="ECO:0000256" key="2">
    <source>
        <dbReference type="ARBA" id="ARBA00022475"/>
    </source>
</evidence>
<feature type="transmembrane region" description="Helical" evidence="6">
    <location>
        <begin position="61"/>
        <end position="84"/>
    </location>
</feature>
<dbReference type="PANTHER" id="PTHR43370:SF1">
    <property type="entry name" value="GUANOSINE ABC TRANSPORTER PERMEASE PROTEIN NUPQ"/>
    <property type="match status" value="1"/>
</dbReference>
<feature type="transmembrane region" description="Helical" evidence="6">
    <location>
        <begin position="191"/>
        <end position="210"/>
    </location>
</feature>
<dbReference type="EMBL" id="CP059066">
    <property type="protein sequence ID" value="QSQ09202.1"/>
    <property type="molecule type" value="Genomic_DNA"/>
</dbReference>
<dbReference type="Proteomes" id="UP000662904">
    <property type="component" value="Chromosome"/>
</dbReference>
<gene>
    <name evidence="7" type="ORF">H0A61_01561</name>
</gene>